<accession>A0A1R4KII9</accession>
<evidence type="ECO:0000313" key="1">
    <source>
        <dbReference type="EMBL" id="SJN44072.1"/>
    </source>
</evidence>
<evidence type="ECO:0008006" key="3">
    <source>
        <dbReference type="Google" id="ProtNLM"/>
    </source>
</evidence>
<sequence>MVQEFGGAALVSLRGDIATAGRSPQGGWQVAAHHILDPRTLMPAAPVWASVTAVAPPVCSPTRWPRPRWSAATEHRWLSSHQAAARLVHSDGRIHRVGEWPA</sequence>
<organism evidence="1 2">
    <name type="scientific">Luteococcus japonicus LSP_Lj1</name>
    <dbReference type="NCBI Taxonomy" id="1255658"/>
    <lineage>
        <taxon>Bacteria</taxon>
        <taxon>Bacillati</taxon>
        <taxon>Actinomycetota</taxon>
        <taxon>Actinomycetes</taxon>
        <taxon>Propionibacteriales</taxon>
        <taxon>Propionibacteriaceae</taxon>
        <taxon>Luteococcus</taxon>
    </lineage>
</organism>
<dbReference type="EMBL" id="FUKQ01000056">
    <property type="protein sequence ID" value="SJN44072.1"/>
    <property type="molecule type" value="Genomic_DNA"/>
</dbReference>
<dbReference type="Proteomes" id="UP000188342">
    <property type="component" value="Unassembled WGS sequence"/>
</dbReference>
<evidence type="ECO:0000313" key="2">
    <source>
        <dbReference type="Proteomes" id="UP000188342"/>
    </source>
</evidence>
<gene>
    <name evidence="1" type="ORF">FM114_14795</name>
</gene>
<dbReference type="AlphaFoldDB" id="A0A1R4KII9"/>
<dbReference type="InterPro" id="IPR003374">
    <property type="entry name" value="ApbE-like_sf"/>
</dbReference>
<proteinExistence type="predicted"/>
<keyword evidence="2" id="KW-1185">Reference proteome</keyword>
<protein>
    <recommendedName>
        <fullName evidence="3">FAD:protein FMN transferase</fullName>
    </recommendedName>
</protein>
<reference evidence="1 2" key="1">
    <citation type="submission" date="2017-02" db="EMBL/GenBank/DDBJ databases">
        <authorList>
            <person name="Peterson S.W."/>
        </authorList>
    </citation>
    <scope>NUCLEOTIDE SEQUENCE [LARGE SCALE GENOMIC DNA]</scope>
    <source>
        <strain evidence="1 2">LSP_Lj1</strain>
    </source>
</reference>
<name>A0A1R4KII9_9ACTN</name>
<dbReference type="SUPFAM" id="SSF143631">
    <property type="entry name" value="ApbE-like"/>
    <property type="match status" value="1"/>
</dbReference>
<dbReference type="STRING" id="1255658.FM114_14795"/>